<proteinExistence type="predicted"/>
<keyword evidence="6" id="KW-1185">Reference proteome</keyword>
<reference evidence="5 6" key="1">
    <citation type="submission" date="2018-01" db="EMBL/GenBank/DDBJ databases">
        <title>Draft genome sequence of Jishengella endophytica.</title>
        <authorList>
            <person name="Sahin N."/>
            <person name="Ay H."/>
            <person name="Saygin H."/>
        </authorList>
    </citation>
    <scope>NUCLEOTIDE SEQUENCE [LARGE SCALE GENOMIC DNA]</scope>
    <source>
        <strain evidence="5 6">DSM 45430</strain>
    </source>
</reference>
<dbReference type="InterPro" id="IPR011251">
    <property type="entry name" value="Luciferase-like_dom"/>
</dbReference>
<accession>A0A2W2CBK6</accession>
<comment type="caution">
    <text evidence="5">The sequence shown here is derived from an EMBL/GenBank/DDBJ whole genome shotgun (WGS) entry which is preliminary data.</text>
</comment>
<dbReference type="Gene3D" id="1.20.120.520">
    <property type="entry name" value="nmb1532 protein domain like"/>
    <property type="match status" value="1"/>
</dbReference>
<feature type="compositionally biased region" description="Polar residues" evidence="2">
    <location>
        <begin position="343"/>
        <end position="358"/>
    </location>
</feature>
<dbReference type="CDD" id="cd12108">
    <property type="entry name" value="Hr-like"/>
    <property type="match status" value="1"/>
</dbReference>
<feature type="domain" description="Luciferase-like" evidence="3">
    <location>
        <begin position="20"/>
        <end position="230"/>
    </location>
</feature>
<dbReference type="PANTHER" id="PTHR43244">
    <property type="match status" value="1"/>
</dbReference>
<sequence length="563" mass="59924">MSDYGHTLTFGSFLTPGNADPLRPVTFAMLSEQVGLDLVTFQDHPYQPAFLDTWTLLSFVAARTERVRLAANVTNLPLRPPAVLARSVASLDLLSGGRTELGLGAGAFWDAIEAMGGRRLSPGEGVRALEEAIEIIRQIWDADARGGVRVDGEFHRAVGAKRGPAPAHDLGIWLGAYKPRMLALTGRRADGWLPSLAYLKPGDLAKGNAVIDDAATEAGRSPADVRRLLNINGRFTPAGRGPLDGPAEQWAEELADLALTEGISTFILASDDPDDLRRFAAEVAPATRELVASERSSPPANATGPGGTTSGPSGAGADARTTAGPAGPTGPADAPTGPARSAASATGPTGSGRATSTRRAGVGATPFAVVPTPDDGVRRSQVRVWDESDRPTGPARDPQRSYTPHEQAGGQHLIDVHDGLRAELAQIHDLIEQVAAGLIDVGTARSHINTMTMRQNKWTLGTYCESYCRVVTTHHTLEDRSLFPHLRRADPRLAPVIDRLEQEHHAIHDVLEGVDRALVAFVATPDGMAELRAAVDLLSDTLLSHLSYEERELVEPLARLGVH</sequence>
<keyword evidence="1" id="KW-0560">Oxidoreductase</keyword>
<dbReference type="Gene3D" id="3.20.20.30">
    <property type="entry name" value="Luciferase-like domain"/>
    <property type="match status" value="1"/>
</dbReference>
<dbReference type="InterPro" id="IPR012312">
    <property type="entry name" value="Hemerythrin-like"/>
</dbReference>
<dbReference type="RefSeq" id="WP_111244064.1">
    <property type="nucleotide sequence ID" value="NZ_AP023358.1"/>
</dbReference>
<evidence type="ECO:0000256" key="2">
    <source>
        <dbReference type="SAM" id="MobiDB-lite"/>
    </source>
</evidence>
<dbReference type="EMBL" id="POTX01000097">
    <property type="protein sequence ID" value="PZF95070.1"/>
    <property type="molecule type" value="Genomic_DNA"/>
</dbReference>
<evidence type="ECO:0000313" key="5">
    <source>
        <dbReference type="EMBL" id="PZF95070.1"/>
    </source>
</evidence>
<dbReference type="PANTHER" id="PTHR43244:SF1">
    <property type="entry name" value="5,10-METHYLENETETRAHYDROMETHANOPTERIN REDUCTASE"/>
    <property type="match status" value="1"/>
</dbReference>
<dbReference type="CDD" id="cd01097">
    <property type="entry name" value="Tetrahydromethanopterin_reductase"/>
    <property type="match status" value="1"/>
</dbReference>
<gene>
    <name evidence="5" type="ORF">C1I93_15855</name>
</gene>
<name>A0A2W2CBK6_9ACTN</name>
<dbReference type="Proteomes" id="UP000248627">
    <property type="component" value="Unassembled WGS sequence"/>
</dbReference>
<dbReference type="SUPFAM" id="SSF51679">
    <property type="entry name" value="Bacterial luciferase-like"/>
    <property type="match status" value="1"/>
</dbReference>
<dbReference type="OrthoDB" id="9775082at2"/>
<evidence type="ECO:0000259" key="3">
    <source>
        <dbReference type="Pfam" id="PF00296"/>
    </source>
</evidence>
<evidence type="ECO:0000259" key="4">
    <source>
        <dbReference type="Pfam" id="PF01814"/>
    </source>
</evidence>
<dbReference type="Pfam" id="PF00296">
    <property type="entry name" value="Bac_luciferase"/>
    <property type="match status" value="1"/>
</dbReference>
<dbReference type="AlphaFoldDB" id="A0A2W2CBK6"/>
<evidence type="ECO:0000313" key="6">
    <source>
        <dbReference type="Proteomes" id="UP000248627"/>
    </source>
</evidence>
<dbReference type="Pfam" id="PF01814">
    <property type="entry name" value="Hemerythrin"/>
    <property type="match status" value="1"/>
</dbReference>
<feature type="compositionally biased region" description="Low complexity" evidence="2">
    <location>
        <begin position="310"/>
        <end position="340"/>
    </location>
</feature>
<feature type="domain" description="Hemerythrin-like" evidence="4">
    <location>
        <begin position="413"/>
        <end position="554"/>
    </location>
</feature>
<dbReference type="InterPro" id="IPR036661">
    <property type="entry name" value="Luciferase-like_sf"/>
</dbReference>
<organism evidence="5 6">
    <name type="scientific">Micromonospora endophytica</name>
    <dbReference type="NCBI Taxonomy" id="515350"/>
    <lineage>
        <taxon>Bacteria</taxon>
        <taxon>Bacillati</taxon>
        <taxon>Actinomycetota</taxon>
        <taxon>Actinomycetes</taxon>
        <taxon>Micromonosporales</taxon>
        <taxon>Micromonosporaceae</taxon>
        <taxon>Micromonospora</taxon>
    </lineage>
</organism>
<protein>
    <submittedName>
        <fullName evidence="5">5,10-methylene tetrahydromethanopterin reductase</fullName>
    </submittedName>
</protein>
<dbReference type="GO" id="GO:0016705">
    <property type="term" value="F:oxidoreductase activity, acting on paired donors, with incorporation or reduction of molecular oxygen"/>
    <property type="evidence" value="ECO:0007669"/>
    <property type="project" value="InterPro"/>
</dbReference>
<feature type="region of interest" description="Disordered" evidence="2">
    <location>
        <begin position="289"/>
        <end position="408"/>
    </location>
</feature>
<dbReference type="InterPro" id="IPR050564">
    <property type="entry name" value="F420-G6PD/mer"/>
</dbReference>
<evidence type="ECO:0000256" key="1">
    <source>
        <dbReference type="ARBA" id="ARBA00023002"/>
    </source>
</evidence>